<dbReference type="AlphaFoldDB" id="K0BD46"/>
<reference evidence="3 4" key="1">
    <citation type="journal article" date="2012" name="J. Bacteriol.">
        <title>Draft Genome Sequence of an Ammonia-Oxidizing Archaeon, "Candidatus Nitrosopumilus sediminis" AR2, from Svalbard in the Arctic Circle.</title>
        <authorList>
            <person name="Park S.J."/>
            <person name="Kim J.G."/>
            <person name="Jung M.Y."/>
            <person name="Kim S.J."/>
            <person name="Cha I.T."/>
            <person name="Ghai R."/>
            <person name="Martin-Cuadrado A.B."/>
            <person name="Rodriguez-Valera F."/>
            <person name="Rhee S.K."/>
        </authorList>
    </citation>
    <scope>NUCLEOTIDE SEQUENCE [LARGE SCALE GENOMIC DNA]</scope>
    <source>
        <strain evidence="3 4">AR2</strain>
    </source>
</reference>
<dbReference type="EMBL" id="CP003843">
    <property type="protein sequence ID" value="AFS82982.1"/>
    <property type="molecule type" value="Genomic_DNA"/>
</dbReference>
<dbReference type="Proteomes" id="UP000006100">
    <property type="component" value="Chromosome"/>
</dbReference>
<dbReference type="STRING" id="1229909.NSED_05900"/>
<dbReference type="InterPro" id="IPR027417">
    <property type="entry name" value="P-loop_NTPase"/>
</dbReference>
<dbReference type="HOGENOM" id="CLU_005379_2_2_2"/>
<dbReference type="InterPro" id="IPR050921">
    <property type="entry name" value="T4SS_GSP_E_ATPase"/>
</dbReference>
<evidence type="ECO:0000313" key="3">
    <source>
        <dbReference type="EMBL" id="AFS82982.1"/>
    </source>
</evidence>
<sequence>MGKSNFNESGNSIFEKISSFFAPSEDPKSKSKFVFQLFNLSVPNISDYEIFANYDVGACKIYICKDKKGKMHYLIDEPQIDNVGKALYTKIMRFLYISLPSEIENDQSTRIYLKKKVIEIGKKMKLEKHVIPIIDTLLYYVMRDAFGYGIIDVLMKDENLEDILEESFDKPIGIIHKKFGEYNILDTNITFDSVESTNSFVQKLVQKTGKSMTAAVPYIDSMTKEGHRIAATFGKEVSLPGPNFTIRKFTKKPLTITKLLQMGTISPLMAAYVWTLLDSKAFVLLIGSTAAGKTTTIGALTSLINPHMKITTIEDTPELRMGHVHWQRLITRKGSSIFSDKYEVSMNELVRLSLRSRPDYIVVGEVRGEEISSLIQAVATGHGGLTSFHASDASATLVRMQSPPMNVHLSGQMLISSILQQNRLVSPDGKIVRKVTQITEIIPKENTIELKPVMGWNAAAMQFFPEDVEELVKRSERLKEISMINGWTKNELVNQLITRVCFLNRMVQNDIIEFDKVKQEIEKFYNDPLERYISVLSTKSLGEFSNEKVSEKQLSNLDL</sequence>
<dbReference type="GO" id="GO:0016887">
    <property type="term" value="F:ATP hydrolysis activity"/>
    <property type="evidence" value="ECO:0007669"/>
    <property type="project" value="InterPro"/>
</dbReference>
<dbReference type="Pfam" id="PF00437">
    <property type="entry name" value="T2SSE"/>
    <property type="match status" value="1"/>
</dbReference>
<dbReference type="Gene3D" id="3.40.50.300">
    <property type="entry name" value="P-loop containing nucleotide triphosphate hydrolases"/>
    <property type="match status" value="1"/>
</dbReference>
<organism evidence="3 4">
    <name type="scientific">Candidatus Nitrosopumilus sediminis</name>
    <dbReference type="NCBI Taxonomy" id="1229909"/>
    <lineage>
        <taxon>Archaea</taxon>
        <taxon>Nitrososphaerota</taxon>
        <taxon>Nitrososphaeria</taxon>
        <taxon>Nitrosopumilales</taxon>
        <taxon>Nitrosopumilaceae</taxon>
        <taxon>Nitrosopumilus</taxon>
    </lineage>
</organism>
<keyword evidence="4" id="KW-1185">Reference proteome</keyword>
<evidence type="ECO:0000256" key="1">
    <source>
        <dbReference type="ARBA" id="ARBA00006611"/>
    </source>
</evidence>
<accession>K0BD46</accession>
<feature type="domain" description="Bacterial type II secretion system protein E" evidence="2">
    <location>
        <begin position="241"/>
        <end position="408"/>
    </location>
</feature>
<proteinExistence type="inferred from homology"/>
<dbReference type="PATRIC" id="fig|1229909.8.peg.1298"/>
<comment type="similarity">
    <text evidence="1">Belongs to the GSP E family.</text>
</comment>
<gene>
    <name evidence="3" type="ORF">NSED_05900</name>
</gene>
<dbReference type="GeneID" id="13696975"/>
<dbReference type="KEGG" id="nir:NSED_05900"/>
<evidence type="ECO:0000313" key="4">
    <source>
        <dbReference type="Proteomes" id="UP000006100"/>
    </source>
</evidence>
<dbReference type="PANTHER" id="PTHR30486">
    <property type="entry name" value="TWITCHING MOTILITY PROTEIN PILT"/>
    <property type="match status" value="1"/>
</dbReference>
<protein>
    <submittedName>
        <fullName evidence="3">Type II secretion system protein E</fullName>
    </submittedName>
</protein>
<dbReference type="eggNOG" id="arCOG01817">
    <property type="taxonomic scope" value="Archaea"/>
</dbReference>
<dbReference type="CDD" id="cd01130">
    <property type="entry name" value="VirB11-like_ATPase"/>
    <property type="match status" value="1"/>
</dbReference>
<dbReference type="RefSeq" id="WP_014965353.1">
    <property type="nucleotide sequence ID" value="NC_018656.1"/>
</dbReference>
<dbReference type="OrthoDB" id="33500at2157"/>
<name>K0BD46_9ARCH</name>
<dbReference type="InterPro" id="IPR001482">
    <property type="entry name" value="T2SS/T4SS_dom"/>
</dbReference>
<evidence type="ECO:0000259" key="2">
    <source>
        <dbReference type="Pfam" id="PF00437"/>
    </source>
</evidence>
<dbReference type="Gene3D" id="3.30.450.380">
    <property type="match status" value="1"/>
</dbReference>
<dbReference type="PANTHER" id="PTHR30486:SF6">
    <property type="entry name" value="TYPE IV PILUS RETRACTATION ATPASE PILT"/>
    <property type="match status" value="1"/>
</dbReference>
<dbReference type="SUPFAM" id="SSF52540">
    <property type="entry name" value="P-loop containing nucleoside triphosphate hydrolases"/>
    <property type="match status" value="1"/>
</dbReference>